<evidence type="ECO:0000256" key="5">
    <source>
        <dbReference type="ARBA" id="ARBA00022692"/>
    </source>
</evidence>
<dbReference type="NCBIfam" id="TIGR01103">
    <property type="entry name" value="fliP"/>
    <property type="match status" value="1"/>
</dbReference>
<evidence type="ECO:0000256" key="1">
    <source>
        <dbReference type="ARBA" id="ARBA00006257"/>
    </source>
</evidence>
<evidence type="ECO:0000256" key="2">
    <source>
        <dbReference type="ARBA" id="ARBA00021714"/>
    </source>
</evidence>
<dbReference type="PROSITE" id="PS01061">
    <property type="entry name" value="FLIP_2"/>
    <property type="match status" value="1"/>
</dbReference>
<dbReference type="GO" id="GO:0009306">
    <property type="term" value="P:protein secretion"/>
    <property type="evidence" value="ECO:0007669"/>
    <property type="project" value="UniProtKB-UniRule"/>
</dbReference>
<evidence type="ECO:0000256" key="12">
    <source>
        <dbReference type="RuleBase" id="RU362069"/>
    </source>
</evidence>
<dbReference type="EMBL" id="CM001487">
    <property type="protein sequence ID" value="EIM56525.1"/>
    <property type="molecule type" value="Genomic_DNA"/>
</dbReference>
<sequence>MNDLQTASELITGLNGGNTPTLSMIYTLTLVALLPSIVIMMTSFVRTIIILSFTRNALGVQQSPPNMVLVGISLFLTLFIMTPTITQINEEAYQPYQRGEITQEQAIERMQVPMKEFMLKNTETKTLNKFVKMAKTKKLKNPKDYPLTIVTPAFMTSELKRGFMAGFLIYLPFLLLDVVVATTLMSMGMAMMPPTMVSMPFKLLLFVSVNGWELLFSTIISSFR</sequence>
<proteinExistence type="inferred from homology"/>
<keyword evidence="6 12" id="KW-1005">Bacterial flagellum biogenesis</keyword>
<keyword evidence="11 12" id="KW-1006">Bacterial flagellum protein export</keyword>
<keyword evidence="3 12" id="KW-0813">Transport</keyword>
<evidence type="ECO:0000256" key="6">
    <source>
        <dbReference type="ARBA" id="ARBA00022795"/>
    </source>
</evidence>
<dbReference type="InterPro" id="IPR005837">
    <property type="entry name" value="FliP"/>
</dbReference>
<dbReference type="OrthoDB" id="9805111at2"/>
<gene>
    <name evidence="12" type="primary">fliP</name>
    <name evidence="13" type="ORF">EubceDRAFT1_0686</name>
</gene>
<keyword evidence="8 12" id="KW-1133">Transmembrane helix</keyword>
<keyword evidence="5 12" id="KW-0812">Transmembrane</keyword>
<evidence type="ECO:0000313" key="13">
    <source>
        <dbReference type="EMBL" id="EIM56525.1"/>
    </source>
</evidence>
<keyword evidence="13" id="KW-0282">Flagellum</keyword>
<evidence type="ECO:0000256" key="7">
    <source>
        <dbReference type="ARBA" id="ARBA00022927"/>
    </source>
</evidence>
<keyword evidence="13" id="KW-0969">Cilium</keyword>
<dbReference type="InterPro" id="IPR005838">
    <property type="entry name" value="T3SS_IM_P"/>
</dbReference>
<dbReference type="STRING" id="633697.EubceDRAFT1_0686"/>
<dbReference type="AlphaFoldDB" id="I5ARV2"/>
<accession>I5ARV2</accession>
<keyword evidence="4 12" id="KW-1003">Cell membrane</keyword>
<dbReference type="PRINTS" id="PR01302">
    <property type="entry name" value="TYPE3IMPPROT"/>
</dbReference>
<dbReference type="GO" id="GO:0044781">
    <property type="term" value="P:bacterial-type flagellum organization"/>
    <property type="evidence" value="ECO:0007669"/>
    <property type="project" value="UniProtKB-UniRule"/>
</dbReference>
<reference evidence="13 14" key="2">
    <citation type="submission" date="2012-02" db="EMBL/GenBank/DDBJ databases">
        <title>Improved High-Quality Draft sequence of Eubacterium cellulosolvens 6.</title>
        <authorList>
            <consortium name="US DOE Joint Genome Institute"/>
            <person name="Lucas S."/>
            <person name="Han J."/>
            <person name="Lapidus A."/>
            <person name="Cheng J.-F."/>
            <person name="Goodwin L."/>
            <person name="Pitluck S."/>
            <person name="Peters L."/>
            <person name="Mikhailova N."/>
            <person name="Gu W."/>
            <person name="Detter J.C."/>
            <person name="Han C."/>
            <person name="Tapia R."/>
            <person name="Land M."/>
            <person name="Hauser L."/>
            <person name="Kyrpides N."/>
            <person name="Ivanova N."/>
            <person name="Pagani I."/>
            <person name="Johnson E."/>
            <person name="Mukhopadhyay B."/>
            <person name="Anderson I."/>
            <person name="Woyke T."/>
        </authorList>
    </citation>
    <scope>NUCLEOTIDE SEQUENCE [LARGE SCALE GENOMIC DNA]</scope>
    <source>
        <strain evidence="13 14">6</strain>
    </source>
</reference>
<evidence type="ECO:0000256" key="9">
    <source>
        <dbReference type="ARBA" id="ARBA00023136"/>
    </source>
</evidence>
<feature type="transmembrane region" description="Helical" evidence="12">
    <location>
        <begin position="203"/>
        <end position="223"/>
    </location>
</feature>
<reference evidence="13 14" key="1">
    <citation type="submission" date="2010-08" db="EMBL/GenBank/DDBJ databases">
        <authorList>
            <consortium name="US DOE Joint Genome Institute (JGI-PGF)"/>
            <person name="Lucas S."/>
            <person name="Copeland A."/>
            <person name="Lapidus A."/>
            <person name="Cheng J.-F."/>
            <person name="Bruce D."/>
            <person name="Goodwin L."/>
            <person name="Pitluck S."/>
            <person name="Land M.L."/>
            <person name="Hauser L."/>
            <person name="Chang Y.-J."/>
            <person name="Anderson I.J."/>
            <person name="Johnson E."/>
            <person name="Mulhopadhyay B."/>
            <person name="Kyrpides N."/>
            <person name="Woyke T.J."/>
        </authorList>
    </citation>
    <scope>NUCLEOTIDE SEQUENCE [LARGE SCALE GENOMIC DNA]</scope>
    <source>
        <strain evidence="13 14">6</strain>
    </source>
</reference>
<feature type="transmembrane region" description="Helical" evidence="12">
    <location>
        <begin position="24"/>
        <end position="45"/>
    </location>
</feature>
<evidence type="ECO:0000313" key="14">
    <source>
        <dbReference type="Proteomes" id="UP000005753"/>
    </source>
</evidence>
<evidence type="ECO:0000256" key="11">
    <source>
        <dbReference type="ARBA" id="ARBA00023225"/>
    </source>
</evidence>
<feature type="transmembrane region" description="Helical" evidence="12">
    <location>
        <begin position="167"/>
        <end position="191"/>
    </location>
</feature>
<organism evidence="13 14">
    <name type="scientific">Eubacterium cellulosolvens (strain ATCC 43171 / JCM 9499 / 6)</name>
    <name type="common">Cillobacterium cellulosolvens</name>
    <dbReference type="NCBI Taxonomy" id="633697"/>
    <lineage>
        <taxon>Bacteria</taxon>
        <taxon>Bacillati</taxon>
        <taxon>Bacillota</taxon>
        <taxon>Clostridia</taxon>
        <taxon>Eubacteriales</taxon>
        <taxon>Eubacteriaceae</taxon>
        <taxon>Eubacterium</taxon>
    </lineage>
</organism>
<protein>
    <recommendedName>
        <fullName evidence="2 12">Flagellar biosynthetic protein FliP</fullName>
    </recommendedName>
</protein>
<dbReference type="NCBIfam" id="NF009438">
    <property type="entry name" value="PRK12797.1"/>
    <property type="match status" value="1"/>
</dbReference>
<dbReference type="eggNOG" id="COG1338">
    <property type="taxonomic scope" value="Bacteria"/>
</dbReference>
<keyword evidence="9 12" id="KW-0472">Membrane</keyword>
<name>I5ARV2_EUBC6</name>
<keyword evidence="13" id="KW-0966">Cell projection</keyword>
<evidence type="ECO:0000256" key="3">
    <source>
        <dbReference type="ARBA" id="ARBA00022448"/>
    </source>
</evidence>
<feature type="transmembrane region" description="Helical" evidence="12">
    <location>
        <begin position="66"/>
        <end position="85"/>
    </location>
</feature>
<dbReference type="PRINTS" id="PR00951">
    <property type="entry name" value="FLGBIOSNFLIP"/>
</dbReference>
<dbReference type="HOGENOM" id="CLU_042028_0_1_9"/>
<keyword evidence="10" id="KW-0975">Bacterial flagellum</keyword>
<evidence type="ECO:0000256" key="8">
    <source>
        <dbReference type="ARBA" id="ARBA00022989"/>
    </source>
</evidence>
<dbReference type="Proteomes" id="UP000005753">
    <property type="component" value="Chromosome"/>
</dbReference>
<evidence type="ECO:0000256" key="10">
    <source>
        <dbReference type="ARBA" id="ARBA00023143"/>
    </source>
</evidence>
<dbReference type="PANTHER" id="PTHR30587">
    <property type="entry name" value="FLAGELLAR BIOSYNTHETIC PROTEIN FLIP"/>
    <property type="match status" value="1"/>
</dbReference>
<dbReference type="GO" id="GO:0009425">
    <property type="term" value="C:bacterial-type flagellum basal body"/>
    <property type="evidence" value="ECO:0007669"/>
    <property type="project" value="UniProtKB-SubCell"/>
</dbReference>
<evidence type="ECO:0000256" key="4">
    <source>
        <dbReference type="ARBA" id="ARBA00022475"/>
    </source>
</evidence>
<dbReference type="Pfam" id="PF00813">
    <property type="entry name" value="FliP"/>
    <property type="match status" value="1"/>
</dbReference>
<dbReference type="PANTHER" id="PTHR30587:SF0">
    <property type="entry name" value="FLAGELLAR BIOSYNTHETIC PROTEIN FLIP"/>
    <property type="match status" value="1"/>
</dbReference>
<comment type="similarity">
    <text evidence="1 12">Belongs to the FliP/MopC/SpaP family.</text>
</comment>
<keyword evidence="14" id="KW-1185">Reference proteome</keyword>
<keyword evidence="7 12" id="KW-0653">Protein transport</keyword>
<comment type="subcellular location">
    <subcellularLocation>
        <location evidence="12">Cell membrane</location>
        <topology evidence="12">Multi-pass membrane protein</topology>
    </subcellularLocation>
    <subcellularLocation>
        <location evidence="12">Bacterial flagellum basal body</location>
    </subcellularLocation>
</comment>
<dbReference type="GO" id="GO:0005886">
    <property type="term" value="C:plasma membrane"/>
    <property type="evidence" value="ECO:0007669"/>
    <property type="project" value="UniProtKB-SubCell"/>
</dbReference>
<comment type="function">
    <text evidence="12">Plays a role in the flagellum-specific transport system.</text>
</comment>